<evidence type="ECO:0000256" key="5">
    <source>
        <dbReference type="ARBA" id="ARBA00022842"/>
    </source>
</evidence>
<name>A0A432W218_9GAMM</name>
<evidence type="ECO:0000256" key="1">
    <source>
        <dbReference type="ARBA" id="ARBA00001946"/>
    </source>
</evidence>
<comment type="similarity">
    <text evidence="2 6">Belongs to the FPP/GGPP synthase family.</text>
</comment>
<dbReference type="SUPFAM" id="SSF48576">
    <property type="entry name" value="Terpenoid synthases"/>
    <property type="match status" value="1"/>
</dbReference>
<evidence type="ECO:0000256" key="3">
    <source>
        <dbReference type="ARBA" id="ARBA00022679"/>
    </source>
</evidence>
<dbReference type="Proteomes" id="UP000288395">
    <property type="component" value="Unassembled WGS sequence"/>
</dbReference>
<keyword evidence="8" id="KW-1185">Reference proteome</keyword>
<dbReference type="GO" id="GO:0004659">
    <property type="term" value="F:prenyltransferase activity"/>
    <property type="evidence" value="ECO:0007669"/>
    <property type="project" value="InterPro"/>
</dbReference>
<keyword evidence="3 6" id="KW-0808">Transferase</keyword>
<dbReference type="EMBL" id="PIPJ01000001">
    <property type="protein sequence ID" value="RUO23269.1"/>
    <property type="molecule type" value="Genomic_DNA"/>
</dbReference>
<evidence type="ECO:0000256" key="2">
    <source>
        <dbReference type="ARBA" id="ARBA00006706"/>
    </source>
</evidence>
<protein>
    <recommendedName>
        <fullName evidence="9">Polyprenyl synthetase</fullName>
    </recommendedName>
</protein>
<comment type="cofactor">
    <cofactor evidence="1">
        <name>Mg(2+)</name>
        <dbReference type="ChEBI" id="CHEBI:18420"/>
    </cofactor>
</comment>
<dbReference type="PANTHER" id="PTHR12001">
    <property type="entry name" value="GERANYLGERANYL PYROPHOSPHATE SYNTHASE"/>
    <property type="match status" value="1"/>
</dbReference>
<evidence type="ECO:0000256" key="6">
    <source>
        <dbReference type="RuleBase" id="RU004466"/>
    </source>
</evidence>
<dbReference type="InterPro" id="IPR000092">
    <property type="entry name" value="Polyprenyl_synt"/>
</dbReference>
<evidence type="ECO:0000313" key="8">
    <source>
        <dbReference type="Proteomes" id="UP000288395"/>
    </source>
</evidence>
<dbReference type="PANTHER" id="PTHR12001:SF85">
    <property type="entry name" value="SHORT CHAIN ISOPRENYL DIPHOSPHATE SYNTHASE"/>
    <property type="match status" value="1"/>
</dbReference>
<keyword evidence="5" id="KW-0460">Magnesium</keyword>
<dbReference type="Pfam" id="PF00348">
    <property type="entry name" value="polyprenyl_synt"/>
    <property type="match status" value="1"/>
</dbReference>
<keyword evidence="4" id="KW-0479">Metal-binding</keyword>
<comment type="caution">
    <text evidence="7">The sequence shown here is derived from an EMBL/GenBank/DDBJ whole genome shotgun (WGS) entry which is preliminary data.</text>
</comment>
<dbReference type="SFLD" id="SFLDS00005">
    <property type="entry name" value="Isoprenoid_Synthase_Type_I"/>
    <property type="match status" value="1"/>
</dbReference>
<proteinExistence type="inferred from homology"/>
<dbReference type="GO" id="GO:0046872">
    <property type="term" value="F:metal ion binding"/>
    <property type="evidence" value="ECO:0007669"/>
    <property type="project" value="UniProtKB-KW"/>
</dbReference>
<gene>
    <name evidence="7" type="ORF">CWE08_01040</name>
</gene>
<dbReference type="GO" id="GO:0008299">
    <property type="term" value="P:isoprenoid biosynthetic process"/>
    <property type="evidence" value="ECO:0007669"/>
    <property type="project" value="InterPro"/>
</dbReference>
<dbReference type="InterPro" id="IPR008949">
    <property type="entry name" value="Isoprenoid_synthase_dom_sf"/>
</dbReference>
<reference evidence="8" key="1">
    <citation type="journal article" date="2018" name="Front. Microbiol.">
        <title>Genome-Based Analysis Reveals the Taxonomy and Diversity of the Family Idiomarinaceae.</title>
        <authorList>
            <person name="Liu Y."/>
            <person name="Lai Q."/>
            <person name="Shao Z."/>
        </authorList>
    </citation>
    <scope>NUCLEOTIDE SEQUENCE [LARGE SCALE GENOMIC DNA]</scope>
    <source>
        <strain evidence="8">GBPy7</strain>
    </source>
</reference>
<sequence>MPDFDQIMEAFMSSSVLNDRSNIDHMLFECERILSNCMSQQYESLSAAWAHHFSAKGKRSRMRLALSTSSNLGLTSQQSECLAIACELVHQASLIHDDLMDADASRNGKATVWRKYGQATAVCLGDALLVEAMFQLSCTPDISAVTRQALIRLVRDSVQAAAEGQIDDCDISKLHNFSYSDYCTAVQNKSGALFAMPAIGAMLVKHSDNSEIERAIAGFSEFGIAYQLLDDWKDREVDKDRRLNGYWLLDRTNPDAAEVSLRTAVIKHLDTADKILSTLPHAIYQSFSEIRDEMLLKLPELKTDLEVVN</sequence>
<evidence type="ECO:0000313" key="7">
    <source>
        <dbReference type="EMBL" id="RUO23269.1"/>
    </source>
</evidence>
<dbReference type="Gene3D" id="1.10.600.10">
    <property type="entry name" value="Farnesyl Diphosphate Synthase"/>
    <property type="match status" value="1"/>
</dbReference>
<accession>A0A432W218</accession>
<evidence type="ECO:0008006" key="9">
    <source>
        <dbReference type="Google" id="ProtNLM"/>
    </source>
</evidence>
<organism evidence="7 8">
    <name type="scientific">Aliidiomarina iranensis</name>
    <dbReference type="NCBI Taxonomy" id="1434071"/>
    <lineage>
        <taxon>Bacteria</taxon>
        <taxon>Pseudomonadati</taxon>
        <taxon>Pseudomonadota</taxon>
        <taxon>Gammaproteobacteria</taxon>
        <taxon>Alteromonadales</taxon>
        <taxon>Idiomarinaceae</taxon>
        <taxon>Aliidiomarina</taxon>
    </lineage>
</organism>
<evidence type="ECO:0000256" key="4">
    <source>
        <dbReference type="ARBA" id="ARBA00022723"/>
    </source>
</evidence>
<dbReference type="AlphaFoldDB" id="A0A432W218"/>
<dbReference type="CDD" id="cd00867">
    <property type="entry name" value="Trans_IPPS"/>
    <property type="match status" value="1"/>
</dbReference>